<protein>
    <submittedName>
        <fullName evidence="1">Uncharacterized protein</fullName>
    </submittedName>
</protein>
<dbReference type="Proteomes" id="UP001151699">
    <property type="component" value="Unassembled WGS sequence"/>
</dbReference>
<dbReference type="EMBL" id="WJQU01002070">
    <property type="protein sequence ID" value="KAJ6633355.1"/>
    <property type="molecule type" value="Genomic_DNA"/>
</dbReference>
<keyword evidence="3" id="KW-1185">Reference proteome</keyword>
<evidence type="ECO:0000313" key="1">
    <source>
        <dbReference type="EMBL" id="KAJ6628024.1"/>
    </source>
</evidence>
<dbReference type="EMBL" id="WJQU01003065">
    <property type="protein sequence ID" value="KAJ6628024.1"/>
    <property type="molecule type" value="Genomic_DNA"/>
</dbReference>
<organism evidence="1 3">
    <name type="scientific">Pseudolycoriella hygida</name>
    <dbReference type="NCBI Taxonomy" id="35572"/>
    <lineage>
        <taxon>Eukaryota</taxon>
        <taxon>Metazoa</taxon>
        <taxon>Ecdysozoa</taxon>
        <taxon>Arthropoda</taxon>
        <taxon>Hexapoda</taxon>
        <taxon>Insecta</taxon>
        <taxon>Pterygota</taxon>
        <taxon>Neoptera</taxon>
        <taxon>Endopterygota</taxon>
        <taxon>Diptera</taxon>
        <taxon>Nematocera</taxon>
        <taxon>Sciaroidea</taxon>
        <taxon>Sciaridae</taxon>
        <taxon>Pseudolycoriella</taxon>
    </lineage>
</organism>
<reference evidence="1" key="1">
    <citation type="submission" date="2022-07" db="EMBL/GenBank/DDBJ databases">
        <authorList>
            <person name="Trinca V."/>
            <person name="Uliana J.V.C."/>
            <person name="Torres T.T."/>
            <person name="Ward R.J."/>
            <person name="Monesi N."/>
        </authorList>
    </citation>
    <scope>NUCLEOTIDE SEQUENCE</scope>
    <source>
        <strain evidence="1">HSMRA1968</strain>
        <tissue evidence="1">Whole embryos</tissue>
    </source>
</reference>
<evidence type="ECO:0000313" key="3">
    <source>
        <dbReference type="Proteomes" id="UP001151699"/>
    </source>
</evidence>
<feature type="non-terminal residue" evidence="1">
    <location>
        <position position="169"/>
    </location>
</feature>
<evidence type="ECO:0000313" key="2">
    <source>
        <dbReference type="EMBL" id="KAJ6633355.1"/>
    </source>
</evidence>
<name>A0A9Q0MJA8_9DIPT</name>
<proteinExistence type="predicted"/>
<dbReference type="AlphaFoldDB" id="A0A9Q0MJA8"/>
<feature type="non-terminal residue" evidence="1">
    <location>
        <position position="1"/>
    </location>
</feature>
<gene>
    <name evidence="2" type="ORF">Bhyg_17920</name>
    <name evidence="1" type="ORF">Bhyg_17946</name>
</gene>
<sequence>FHYDFQISHEEDKIIRHHEAWKHQSNPNLLPNGKHLEIDFLKGLSQETIFFTKESAENFDVRSETDILQLLKFLEDCDERLQRLLIVFHQMYQNLDDFNINFRQDEFLTENIRKVYSKAIDIIRACLCDVRSTIHKLYGAIRIADHSVKIVDVDSILSNPFKTDSIGDW</sequence>
<accession>A0A9Q0MJA8</accession>
<comment type="caution">
    <text evidence="1">The sequence shown here is derived from an EMBL/GenBank/DDBJ whole genome shotgun (WGS) entry which is preliminary data.</text>
</comment>
<dbReference type="OrthoDB" id="7795680at2759"/>